<evidence type="ECO:0000256" key="2">
    <source>
        <dbReference type="SAM" id="SignalP"/>
    </source>
</evidence>
<reference evidence="4" key="1">
    <citation type="submission" date="2017-01" db="EMBL/GenBank/DDBJ databases">
        <authorList>
            <person name="Varghese N."/>
            <person name="Submissions S."/>
        </authorList>
    </citation>
    <scope>NUCLEOTIDE SEQUENCE [LARGE SCALE GENOMIC DNA]</scope>
    <source>
        <strain evidence="4">DSM 44531</strain>
    </source>
</reference>
<dbReference type="RefSeq" id="WP_076599641.1">
    <property type="nucleotide sequence ID" value="NZ_CP046976.1"/>
</dbReference>
<name>A0A1N7JQI2_9CORY</name>
<keyword evidence="4" id="KW-1185">Reference proteome</keyword>
<organism evidence="3 4">
    <name type="scientific">Corynebacterium appendicis CIP 107643</name>
    <dbReference type="NCBI Taxonomy" id="1161099"/>
    <lineage>
        <taxon>Bacteria</taxon>
        <taxon>Bacillati</taxon>
        <taxon>Actinomycetota</taxon>
        <taxon>Actinomycetes</taxon>
        <taxon>Mycobacteriales</taxon>
        <taxon>Corynebacteriaceae</taxon>
        <taxon>Corynebacterium</taxon>
    </lineage>
</organism>
<proteinExistence type="predicted"/>
<sequence length="173" mass="18659">MTTRRLTAAFFALTLPLAVAACGTDDEKLAEPDLTSAPETSSAAEESEKEETSERSSTTVSTIYETEDEEADAEDKGDKEAGAGAGSDKGPCEWKTVEEGEVGEEVSDYCDGRFASVGIYATDASAYMFWNGKEWEAIESAGQTYTGFKCYDEAHLEELGVPAELKELMIICD</sequence>
<feature type="signal peptide" evidence="2">
    <location>
        <begin position="1"/>
        <end position="20"/>
    </location>
</feature>
<dbReference type="EMBL" id="FTOF01000010">
    <property type="protein sequence ID" value="SIS51575.1"/>
    <property type="molecule type" value="Genomic_DNA"/>
</dbReference>
<dbReference type="Proteomes" id="UP000186292">
    <property type="component" value="Unassembled WGS sequence"/>
</dbReference>
<gene>
    <name evidence="3" type="ORF">SAMN05444817_11036</name>
</gene>
<dbReference type="OrthoDB" id="4426508at2"/>
<evidence type="ECO:0000313" key="3">
    <source>
        <dbReference type="EMBL" id="SIS51575.1"/>
    </source>
</evidence>
<feature type="chain" id="PRO_5012930102" evidence="2">
    <location>
        <begin position="21"/>
        <end position="173"/>
    </location>
</feature>
<keyword evidence="2" id="KW-0732">Signal</keyword>
<evidence type="ECO:0000256" key="1">
    <source>
        <dbReference type="SAM" id="MobiDB-lite"/>
    </source>
</evidence>
<dbReference type="AlphaFoldDB" id="A0A1N7JQI2"/>
<feature type="compositionally biased region" description="Low complexity" evidence="1">
    <location>
        <begin position="35"/>
        <end position="44"/>
    </location>
</feature>
<dbReference type="PROSITE" id="PS51257">
    <property type="entry name" value="PROKAR_LIPOPROTEIN"/>
    <property type="match status" value="1"/>
</dbReference>
<feature type="region of interest" description="Disordered" evidence="1">
    <location>
        <begin position="29"/>
        <end position="93"/>
    </location>
</feature>
<accession>A0A1N7JQI2</accession>
<evidence type="ECO:0000313" key="4">
    <source>
        <dbReference type="Proteomes" id="UP000186292"/>
    </source>
</evidence>
<protein>
    <submittedName>
        <fullName evidence="3">Uncharacterized protein</fullName>
    </submittedName>
</protein>